<dbReference type="STRING" id="45351.A7TBH4"/>
<name>A7TBH4_NEMVE</name>
<proteinExistence type="predicted"/>
<feature type="non-terminal residue" evidence="2">
    <location>
        <position position="209"/>
    </location>
</feature>
<dbReference type="EMBL" id="DS475215">
    <property type="protein sequence ID" value="EDO26633.1"/>
    <property type="molecule type" value="Genomic_DNA"/>
</dbReference>
<evidence type="ECO:0000256" key="1">
    <source>
        <dbReference type="SAM" id="Phobius"/>
    </source>
</evidence>
<feature type="transmembrane region" description="Helical" evidence="1">
    <location>
        <begin position="52"/>
        <end position="72"/>
    </location>
</feature>
<dbReference type="InParanoid" id="A7TBH4"/>
<keyword evidence="3" id="KW-1185">Reference proteome</keyword>
<evidence type="ECO:0000313" key="2">
    <source>
        <dbReference type="EMBL" id="EDO26633.1"/>
    </source>
</evidence>
<keyword evidence="1" id="KW-0472">Membrane</keyword>
<dbReference type="PANTHER" id="PTHR28658:SF1">
    <property type="entry name" value="MAJOR FACILITATOR SUPERFAMILY DOMAIN CONTAINING 13B"/>
    <property type="match status" value="1"/>
</dbReference>
<reference evidence="2 3" key="1">
    <citation type="journal article" date="2007" name="Science">
        <title>Sea anemone genome reveals ancestral eumetazoan gene repertoire and genomic organization.</title>
        <authorList>
            <person name="Putnam N.H."/>
            <person name="Srivastava M."/>
            <person name="Hellsten U."/>
            <person name="Dirks B."/>
            <person name="Chapman J."/>
            <person name="Salamov A."/>
            <person name="Terry A."/>
            <person name="Shapiro H."/>
            <person name="Lindquist E."/>
            <person name="Kapitonov V.V."/>
            <person name="Jurka J."/>
            <person name="Genikhovich G."/>
            <person name="Grigoriev I.V."/>
            <person name="Lucas S.M."/>
            <person name="Steele R.E."/>
            <person name="Finnerty J.R."/>
            <person name="Technau U."/>
            <person name="Martindale M.Q."/>
            <person name="Rokhsar D.S."/>
        </authorList>
    </citation>
    <scope>NUCLEOTIDE SEQUENCE [LARGE SCALE GENOMIC DNA]</scope>
    <source>
        <strain evidence="3">CH2 X CH6</strain>
    </source>
</reference>
<accession>A7TBH4</accession>
<evidence type="ECO:0000313" key="3">
    <source>
        <dbReference type="Proteomes" id="UP000001593"/>
    </source>
</evidence>
<gene>
    <name evidence="2" type="ORF">NEMVEDRAFT_v1g224857</name>
</gene>
<dbReference type="Proteomes" id="UP000001593">
    <property type="component" value="Unassembled WGS sequence"/>
</dbReference>
<keyword evidence="1" id="KW-0812">Transmembrane</keyword>
<protein>
    <submittedName>
        <fullName evidence="2">Uncharacterized protein</fullName>
    </submittedName>
</protein>
<dbReference type="InterPro" id="IPR040035">
    <property type="entry name" value="TMEM180"/>
</dbReference>
<dbReference type="AlphaFoldDB" id="A7TBH4"/>
<dbReference type="HOGENOM" id="CLU_1318311_0_0_1"/>
<keyword evidence="1" id="KW-1133">Transmembrane helix</keyword>
<dbReference type="eggNOG" id="ENOG502QQN2">
    <property type="taxonomic scope" value="Eukaryota"/>
</dbReference>
<organism evidence="2 3">
    <name type="scientific">Nematostella vectensis</name>
    <name type="common">Starlet sea anemone</name>
    <dbReference type="NCBI Taxonomy" id="45351"/>
    <lineage>
        <taxon>Eukaryota</taxon>
        <taxon>Metazoa</taxon>
        <taxon>Cnidaria</taxon>
        <taxon>Anthozoa</taxon>
        <taxon>Hexacorallia</taxon>
        <taxon>Actiniaria</taxon>
        <taxon>Edwardsiidae</taxon>
        <taxon>Nematostella</taxon>
    </lineage>
</organism>
<dbReference type="PANTHER" id="PTHR28658">
    <property type="entry name" value="TRANSMEMBRANE PROTEIN 180"/>
    <property type="match status" value="1"/>
</dbReference>
<feature type="transmembrane region" description="Helical" evidence="1">
    <location>
        <begin position="78"/>
        <end position="98"/>
    </location>
</feature>
<sequence>MHCGPGNIGKISEYWFNIAQVIFLIWNAINDPLFGYLQDTCESEIFRKRRKAVLYGAPLFAMSFLLPWFPWIQGVNGHWVTGVHLIVSLCFYDALFTYARQLPGFPSSVCSCSSYSSKTCDVTAFVLFKQLVTQPNLNTPEYTCRIFLRPASGPNRQVSDRGPRKPGIGHEQFEVLLSFFFSRIVVLMSGSLLSKYGSYHVIEWSFYIK</sequence>